<keyword evidence="3" id="KW-0964">Secreted</keyword>
<comment type="similarity">
    <text evidence="6">Belongs to the PIR protein family.</text>
</comment>
<feature type="signal peptide" evidence="7">
    <location>
        <begin position="1"/>
        <end position="17"/>
    </location>
</feature>
<dbReference type="OrthoDB" id="5415592at2759"/>
<evidence type="ECO:0000256" key="4">
    <source>
        <dbReference type="ARBA" id="ARBA00022729"/>
    </source>
</evidence>
<dbReference type="AlphaFoldDB" id="A0A6A7C4I1"/>
<comment type="subcellular location">
    <subcellularLocation>
        <location evidence="1">Secreted</location>
        <location evidence="1">Cell wall</location>
    </subcellularLocation>
</comment>
<organism evidence="9 10">
    <name type="scientific">Piedraia hortae CBS 480.64</name>
    <dbReference type="NCBI Taxonomy" id="1314780"/>
    <lineage>
        <taxon>Eukaryota</taxon>
        <taxon>Fungi</taxon>
        <taxon>Dikarya</taxon>
        <taxon>Ascomycota</taxon>
        <taxon>Pezizomycotina</taxon>
        <taxon>Dothideomycetes</taxon>
        <taxon>Dothideomycetidae</taxon>
        <taxon>Capnodiales</taxon>
        <taxon>Piedraiaceae</taxon>
        <taxon>Piedraia</taxon>
    </lineage>
</organism>
<name>A0A6A7C4I1_9PEZI</name>
<evidence type="ECO:0000256" key="7">
    <source>
        <dbReference type="SAM" id="SignalP"/>
    </source>
</evidence>
<dbReference type="Pfam" id="PF22799">
    <property type="entry name" value="PIR1-like_C"/>
    <property type="match status" value="1"/>
</dbReference>
<dbReference type="PROSITE" id="PS50256">
    <property type="entry name" value="PIR_REPEAT_2"/>
    <property type="match status" value="4"/>
</dbReference>
<feature type="domain" description="Cell wall mannoprotein PIR1-like C-terminal" evidence="8">
    <location>
        <begin position="76"/>
        <end position="149"/>
    </location>
</feature>
<evidence type="ECO:0000313" key="9">
    <source>
        <dbReference type="EMBL" id="KAF2862496.1"/>
    </source>
</evidence>
<dbReference type="InterPro" id="IPR051153">
    <property type="entry name" value="Yeast_CWMannoprotein_PIR"/>
</dbReference>
<evidence type="ECO:0000259" key="8">
    <source>
        <dbReference type="Pfam" id="PF22799"/>
    </source>
</evidence>
<protein>
    <recommendedName>
        <fullName evidence="8">Cell wall mannoprotein PIR1-like C-terminal domain-containing protein</fullName>
    </recommendedName>
</protein>
<keyword evidence="4 7" id="KW-0732">Signal</keyword>
<dbReference type="GO" id="GO:0031505">
    <property type="term" value="P:fungal-type cell wall organization"/>
    <property type="evidence" value="ECO:0007669"/>
    <property type="project" value="UniProtKB-ARBA"/>
</dbReference>
<dbReference type="PANTHER" id="PTHR47254">
    <property type="entry name" value="CELL WALL MANNOPROTEIN CIS3-RELATED"/>
    <property type="match status" value="1"/>
</dbReference>
<gene>
    <name evidence="9" type="ORF">K470DRAFT_212595</name>
</gene>
<dbReference type="PROSITE" id="PS00929">
    <property type="entry name" value="PIR_REPEAT_1"/>
    <property type="match status" value="1"/>
</dbReference>
<evidence type="ECO:0000256" key="2">
    <source>
        <dbReference type="ARBA" id="ARBA00022512"/>
    </source>
</evidence>
<feature type="chain" id="PRO_5025691187" description="Cell wall mannoprotein PIR1-like C-terminal domain-containing protein" evidence="7">
    <location>
        <begin position="18"/>
        <end position="283"/>
    </location>
</feature>
<reference evidence="9" key="1">
    <citation type="journal article" date="2020" name="Stud. Mycol.">
        <title>101 Dothideomycetes genomes: a test case for predicting lifestyles and emergence of pathogens.</title>
        <authorList>
            <person name="Haridas S."/>
            <person name="Albert R."/>
            <person name="Binder M."/>
            <person name="Bloem J."/>
            <person name="Labutti K."/>
            <person name="Salamov A."/>
            <person name="Andreopoulos B."/>
            <person name="Baker S."/>
            <person name="Barry K."/>
            <person name="Bills G."/>
            <person name="Bluhm B."/>
            <person name="Cannon C."/>
            <person name="Castanera R."/>
            <person name="Culley D."/>
            <person name="Daum C."/>
            <person name="Ezra D."/>
            <person name="Gonzalez J."/>
            <person name="Henrissat B."/>
            <person name="Kuo A."/>
            <person name="Liang C."/>
            <person name="Lipzen A."/>
            <person name="Lutzoni F."/>
            <person name="Magnuson J."/>
            <person name="Mondo S."/>
            <person name="Nolan M."/>
            <person name="Ohm R."/>
            <person name="Pangilinan J."/>
            <person name="Park H.-J."/>
            <person name="Ramirez L."/>
            <person name="Alfaro M."/>
            <person name="Sun H."/>
            <person name="Tritt A."/>
            <person name="Yoshinaga Y."/>
            <person name="Zwiers L.-H."/>
            <person name="Turgeon B."/>
            <person name="Goodwin S."/>
            <person name="Spatafora J."/>
            <person name="Crous P."/>
            <person name="Grigoriev I."/>
        </authorList>
    </citation>
    <scope>NUCLEOTIDE SEQUENCE</scope>
    <source>
        <strain evidence="9">CBS 480.64</strain>
    </source>
</reference>
<dbReference type="InterPro" id="IPR000420">
    <property type="entry name" value="Yeast_PIR_rpt"/>
</dbReference>
<evidence type="ECO:0000313" key="10">
    <source>
        <dbReference type="Proteomes" id="UP000799421"/>
    </source>
</evidence>
<keyword evidence="5" id="KW-0677">Repeat</keyword>
<dbReference type="InterPro" id="IPR054508">
    <property type="entry name" value="PIR1-like_C"/>
</dbReference>
<dbReference type="PANTHER" id="PTHR47254:SF1">
    <property type="entry name" value="CELL WALL MANNOPROTEIN CIS3-RELATED"/>
    <property type="match status" value="1"/>
</dbReference>
<dbReference type="GO" id="GO:0005199">
    <property type="term" value="F:structural constituent of cell wall"/>
    <property type="evidence" value="ECO:0007669"/>
    <property type="project" value="InterPro"/>
</dbReference>
<dbReference type="GO" id="GO:0009277">
    <property type="term" value="C:fungal-type cell wall"/>
    <property type="evidence" value="ECO:0007669"/>
    <property type="project" value="TreeGrafter"/>
</dbReference>
<proteinExistence type="inferred from homology"/>
<sequence>MRSSFAVVAGLVGLAVASPMPQGVTSAIAPSASAAGCSASYSGKFEIQVVNITSKRMVKVRSKPRADALTMTLKDGVLKDAKGRTGYIAANHQFQFDEPPQTGAIYTAGFSVCPNNSLAIGNDATWAQCLSGTFYNLYDDSEASQCSPVHIQVLGGSGSNNVASQTADGQVTGSPVASVSQISDGQVQATSGAVSQISDGQVQATSAAAGGVSQISDGQVQAGTATGAAVSQISDGQVQAGTATGSAASASASAEPYTGAASISSVKKESFALVAAIVALAYL</sequence>
<evidence type="ECO:0000256" key="5">
    <source>
        <dbReference type="ARBA" id="ARBA00022737"/>
    </source>
</evidence>
<keyword evidence="10" id="KW-1185">Reference proteome</keyword>
<dbReference type="Proteomes" id="UP000799421">
    <property type="component" value="Unassembled WGS sequence"/>
</dbReference>
<evidence type="ECO:0000256" key="3">
    <source>
        <dbReference type="ARBA" id="ARBA00022525"/>
    </source>
</evidence>
<evidence type="ECO:0000256" key="1">
    <source>
        <dbReference type="ARBA" id="ARBA00004191"/>
    </source>
</evidence>
<keyword evidence="2" id="KW-0134">Cell wall</keyword>
<accession>A0A6A7C4I1</accession>
<evidence type="ECO:0000256" key="6">
    <source>
        <dbReference type="ARBA" id="ARBA00038219"/>
    </source>
</evidence>
<dbReference type="EMBL" id="MU005965">
    <property type="protein sequence ID" value="KAF2862496.1"/>
    <property type="molecule type" value="Genomic_DNA"/>
</dbReference>
<dbReference type="Pfam" id="PF00399">
    <property type="entry name" value="PIR"/>
    <property type="match status" value="4"/>
</dbReference>